<sequence length="297" mass="33348">MALILLTCVLLSLWLRGHCQDVIQIPEVSWTDVTKSAEMNCSHNRDKSYNQMYWYRQRPGETMTLIVFTVFGGKPDYGQSSQSKYSAVKDSIETGALTVKNVQPDDRGLYFCAVSKHTYFGAGTRLTVLEPGRSPTTPTVEVFKPSAKECNDPNKKRKKTLVCVASGFYPDHVSVSWMLNGVQTGKGVATDSTAKRDGDSYRITSRLKVQAKDWFRPGNRFTCTVSFFNGTITTPHSASVSCTLKYLRITQNAKLFYVVLIVKSCIYGAFVCFLVWKLQVCQQPPYELNFQAAKMSL</sequence>
<keyword evidence="1" id="KW-0675">Receptor</keyword>
<dbReference type="InterPro" id="IPR003597">
    <property type="entry name" value="Ig_C1-set"/>
</dbReference>
<feature type="domain" description="Ig-like" evidence="5">
    <location>
        <begin position="26"/>
        <end position="129"/>
    </location>
</feature>
<keyword evidence="7" id="KW-1185">Reference proteome</keyword>
<keyword evidence="4" id="KW-0732">Signal</keyword>
<dbReference type="SMART" id="SM00406">
    <property type="entry name" value="IGv"/>
    <property type="match status" value="1"/>
</dbReference>
<organism evidence="6 7">
    <name type="scientific">Nothobranchius furzeri</name>
    <name type="common">Turquoise killifish</name>
    <dbReference type="NCBI Taxonomy" id="105023"/>
    <lineage>
        <taxon>Eukaryota</taxon>
        <taxon>Metazoa</taxon>
        <taxon>Chordata</taxon>
        <taxon>Craniata</taxon>
        <taxon>Vertebrata</taxon>
        <taxon>Euteleostomi</taxon>
        <taxon>Actinopterygii</taxon>
        <taxon>Neopterygii</taxon>
        <taxon>Teleostei</taxon>
        <taxon>Neoteleostei</taxon>
        <taxon>Acanthomorphata</taxon>
        <taxon>Ovalentaria</taxon>
        <taxon>Atherinomorphae</taxon>
        <taxon>Cyprinodontiformes</taxon>
        <taxon>Nothobranchiidae</taxon>
        <taxon>Nothobranchius</taxon>
    </lineage>
</organism>
<feature type="chain" id="PRO_5034943330" description="Ig-like domain-containing protein" evidence="4">
    <location>
        <begin position="20"/>
        <end position="297"/>
    </location>
</feature>
<dbReference type="SMART" id="SM00407">
    <property type="entry name" value="IGc1"/>
    <property type="match status" value="1"/>
</dbReference>
<evidence type="ECO:0000256" key="1">
    <source>
        <dbReference type="ARBA" id="ARBA00023170"/>
    </source>
</evidence>
<dbReference type="InterPro" id="IPR013106">
    <property type="entry name" value="Ig_V-set"/>
</dbReference>
<dbReference type="SUPFAM" id="SSF48726">
    <property type="entry name" value="Immunoglobulin"/>
    <property type="match status" value="2"/>
</dbReference>
<keyword evidence="3" id="KW-0472">Membrane</keyword>
<dbReference type="PANTHER" id="PTHR19256:SF63">
    <property type="entry name" value="T CELL RECEPTOR GAMMA VARIABLE 3-RELATED"/>
    <property type="match status" value="1"/>
</dbReference>
<feature type="domain" description="Ig-like" evidence="5">
    <location>
        <begin position="138"/>
        <end position="241"/>
    </location>
</feature>
<evidence type="ECO:0000313" key="7">
    <source>
        <dbReference type="Proteomes" id="UP000694548"/>
    </source>
</evidence>
<reference evidence="6" key="2">
    <citation type="submission" date="2025-08" db="UniProtKB">
        <authorList>
            <consortium name="Ensembl"/>
        </authorList>
    </citation>
    <scope>IDENTIFICATION</scope>
</reference>
<evidence type="ECO:0000259" key="5">
    <source>
        <dbReference type="PROSITE" id="PS50835"/>
    </source>
</evidence>
<dbReference type="Ensembl" id="ENSNFUT00015045726.1">
    <property type="protein sequence ID" value="ENSNFUP00015043816.1"/>
    <property type="gene ID" value="ENSNFUG00015020876.1"/>
</dbReference>
<dbReference type="InterPro" id="IPR013783">
    <property type="entry name" value="Ig-like_fold"/>
</dbReference>
<evidence type="ECO:0000256" key="3">
    <source>
        <dbReference type="SAM" id="Phobius"/>
    </source>
</evidence>
<dbReference type="AlphaFoldDB" id="A0A8C6PGR7"/>
<keyword evidence="2" id="KW-0393">Immunoglobulin domain</keyword>
<dbReference type="PANTHER" id="PTHR19256">
    <property type="entry name" value="T-CELL RECEPTOR GAMMA CHAIN"/>
    <property type="match status" value="1"/>
</dbReference>
<protein>
    <recommendedName>
        <fullName evidence="5">Ig-like domain-containing protein</fullName>
    </recommendedName>
</protein>
<name>A0A8C6PGR7_NOTFU</name>
<proteinExistence type="predicted"/>
<dbReference type="InterPro" id="IPR003599">
    <property type="entry name" value="Ig_sub"/>
</dbReference>
<dbReference type="PROSITE" id="PS50835">
    <property type="entry name" value="IG_LIKE"/>
    <property type="match status" value="2"/>
</dbReference>
<dbReference type="GeneTree" id="ENSGT00940000164625"/>
<dbReference type="Gene3D" id="2.60.40.10">
    <property type="entry name" value="Immunoglobulins"/>
    <property type="match status" value="2"/>
</dbReference>
<dbReference type="InterPro" id="IPR051117">
    <property type="entry name" value="TRG_var/const_region"/>
</dbReference>
<dbReference type="Pfam" id="PF07686">
    <property type="entry name" value="V-set"/>
    <property type="match status" value="1"/>
</dbReference>
<dbReference type="SMART" id="SM00409">
    <property type="entry name" value="IG"/>
    <property type="match status" value="1"/>
</dbReference>
<dbReference type="InterPro" id="IPR036179">
    <property type="entry name" value="Ig-like_dom_sf"/>
</dbReference>
<dbReference type="InterPro" id="IPR007110">
    <property type="entry name" value="Ig-like_dom"/>
</dbReference>
<dbReference type="Pfam" id="PF07654">
    <property type="entry name" value="C1-set"/>
    <property type="match status" value="1"/>
</dbReference>
<accession>A0A8C6PGR7</accession>
<keyword evidence="3" id="KW-1133">Transmembrane helix</keyword>
<evidence type="ECO:0000313" key="6">
    <source>
        <dbReference type="Ensembl" id="ENSNFUP00015043816.1"/>
    </source>
</evidence>
<reference evidence="6" key="3">
    <citation type="submission" date="2025-09" db="UniProtKB">
        <authorList>
            <consortium name="Ensembl"/>
        </authorList>
    </citation>
    <scope>IDENTIFICATION</scope>
</reference>
<feature type="signal peptide" evidence="4">
    <location>
        <begin position="1"/>
        <end position="19"/>
    </location>
</feature>
<reference evidence="6" key="1">
    <citation type="submission" date="2014-08" db="EMBL/GenBank/DDBJ databases">
        <authorList>
            <person name="Senf B."/>
            <person name="Petzold A."/>
            <person name="Downie B.R."/>
            <person name="Koch P."/>
            <person name="Platzer M."/>
        </authorList>
    </citation>
    <scope>NUCLEOTIDE SEQUENCE [LARGE SCALE GENOMIC DNA]</scope>
    <source>
        <strain evidence="6">GRZ</strain>
    </source>
</reference>
<evidence type="ECO:0000256" key="4">
    <source>
        <dbReference type="SAM" id="SignalP"/>
    </source>
</evidence>
<dbReference type="Proteomes" id="UP000694548">
    <property type="component" value="Chromosome sgr16"/>
</dbReference>
<evidence type="ECO:0000256" key="2">
    <source>
        <dbReference type="ARBA" id="ARBA00023319"/>
    </source>
</evidence>
<keyword evidence="3" id="KW-0812">Transmembrane</keyword>
<feature type="transmembrane region" description="Helical" evidence="3">
    <location>
        <begin position="255"/>
        <end position="276"/>
    </location>
</feature>